<dbReference type="Proteomes" id="UP001630127">
    <property type="component" value="Unassembled WGS sequence"/>
</dbReference>
<evidence type="ECO:0000313" key="1">
    <source>
        <dbReference type="EMBL" id="KAL3525361.1"/>
    </source>
</evidence>
<dbReference type="Pfam" id="PF14223">
    <property type="entry name" value="Retrotran_gag_2"/>
    <property type="match status" value="1"/>
</dbReference>
<protein>
    <submittedName>
        <fullName evidence="1">Uncharacterized protein</fullName>
    </submittedName>
</protein>
<reference evidence="1 2" key="1">
    <citation type="submission" date="2024-11" db="EMBL/GenBank/DDBJ databases">
        <title>A near-complete genome assembly of Cinchona calisaya.</title>
        <authorList>
            <person name="Lian D.C."/>
            <person name="Zhao X.W."/>
            <person name="Wei L."/>
        </authorList>
    </citation>
    <scope>NUCLEOTIDE SEQUENCE [LARGE SCALE GENOMIC DNA]</scope>
    <source>
        <tissue evidence="1">Nenye</tissue>
    </source>
</reference>
<proteinExistence type="predicted"/>
<keyword evidence="2" id="KW-1185">Reference proteome</keyword>
<sequence length="103" mass="12002">MIGELKSVGYNITDEQQVQVVIRSLPQSWEHMKVNMTHNPNIKTFQDARRHVELEDERLKVARSFGEAYVVESNSGKPPISKRNKNKKFFKKAVLELKKTQTF</sequence>
<dbReference type="AlphaFoldDB" id="A0ABD3A0V9"/>
<name>A0ABD3A0V9_9GENT</name>
<organism evidence="1 2">
    <name type="scientific">Cinchona calisaya</name>
    <dbReference type="NCBI Taxonomy" id="153742"/>
    <lineage>
        <taxon>Eukaryota</taxon>
        <taxon>Viridiplantae</taxon>
        <taxon>Streptophyta</taxon>
        <taxon>Embryophyta</taxon>
        <taxon>Tracheophyta</taxon>
        <taxon>Spermatophyta</taxon>
        <taxon>Magnoliopsida</taxon>
        <taxon>eudicotyledons</taxon>
        <taxon>Gunneridae</taxon>
        <taxon>Pentapetalae</taxon>
        <taxon>asterids</taxon>
        <taxon>lamiids</taxon>
        <taxon>Gentianales</taxon>
        <taxon>Rubiaceae</taxon>
        <taxon>Cinchonoideae</taxon>
        <taxon>Cinchoneae</taxon>
        <taxon>Cinchona</taxon>
    </lineage>
</organism>
<evidence type="ECO:0000313" key="2">
    <source>
        <dbReference type="Proteomes" id="UP001630127"/>
    </source>
</evidence>
<accession>A0ABD3A0V9</accession>
<gene>
    <name evidence="1" type="ORF">ACH5RR_013733</name>
</gene>
<comment type="caution">
    <text evidence="1">The sequence shown here is derived from an EMBL/GenBank/DDBJ whole genome shotgun (WGS) entry which is preliminary data.</text>
</comment>
<dbReference type="EMBL" id="JBJUIK010000006">
    <property type="protein sequence ID" value="KAL3525361.1"/>
    <property type="molecule type" value="Genomic_DNA"/>
</dbReference>